<accession>A0A3E2NCN9</accession>
<dbReference type="Proteomes" id="UP000260680">
    <property type="component" value="Unassembled WGS sequence"/>
</dbReference>
<evidence type="ECO:0000313" key="1">
    <source>
        <dbReference type="EMBL" id="RFZ78787.1"/>
    </source>
</evidence>
<gene>
    <name evidence="1" type="ORF">DS742_11800</name>
</gene>
<sequence>MLTINVTIEQMRSMVRFSHIKLDDELEELKGACLIDLNIAGVNYIPDGDKLSYATLRLYLRWQENYNGEAERYKLAYEAAKTAMSLASEYKEVPTP</sequence>
<dbReference type="AlphaFoldDB" id="A0A3E2NCN9"/>
<dbReference type="RefSeq" id="WP_117417213.1">
    <property type="nucleotide sequence ID" value="NZ_QOHO01000031.1"/>
</dbReference>
<evidence type="ECO:0000313" key="2">
    <source>
        <dbReference type="Proteomes" id="UP000260680"/>
    </source>
</evidence>
<protein>
    <recommendedName>
        <fullName evidence="3">DNA-packaging protein</fullName>
    </recommendedName>
</protein>
<reference evidence="1 2" key="1">
    <citation type="submission" date="2018-07" db="EMBL/GenBank/DDBJ databases">
        <title>New species, Clostridium PI-S10-A1B.</title>
        <authorList>
            <person name="Krishna G."/>
            <person name="Summeta K."/>
            <person name="Shikha S."/>
            <person name="Prabhu P.B."/>
            <person name="Suresh K."/>
        </authorList>
    </citation>
    <scope>NUCLEOTIDE SEQUENCE [LARGE SCALE GENOMIC DNA]</scope>
    <source>
        <strain evidence="1 2">PI-S10-A1B</strain>
    </source>
</reference>
<evidence type="ECO:0008006" key="3">
    <source>
        <dbReference type="Google" id="ProtNLM"/>
    </source>
</evidence>
<organism evidence="1 2">
    <name type="scientific">Lacrimispora amygdalina</name>
    <dbReference type="NCBI Taxonomy" id="253257"/>
    <lineage>
        <taxon>Bacteria</taxon>
        <taxon>Bacillati</taxon>
        <taxon>Bacillota</taxon>
        <taxon>Clostridia</taxon>
        <taxon>Lachnospirales</taxon>
        <taxon>Lachnospiraceae</taxon>
        <taxon>Lacrimispora</taxon>
    </lineage>
</organism>
<name>A0A3E2NCN9_9FIRM</name>
<proteinExistence type="predicted"/>
<comment type="caution">
    <text evidence="1">The sequence shown here is derived from an EMBL/GenBank/DDBJ whole genome shotgun (WGS) entry which is preliminary data.</text>
</comment>
<dbReference type="OrthoDB" id="2889166at2"/>
<dbReference type="EMBL" id="QOHO01000031">
    <property type="protein sequence ID" value="RFZ78787.1"/>
    <property type="molecule type" value="Genomic_DNA"/>
</dbReference>